<reference evidence="1" key="1">
    <citation type="submission" date="2022-11" db="EMBL/GenBank/DDBJ databases">
        <title>Genome Sequence of Nemania bipapillata.</title>
        <authorList>
            <person name="Buettner E."/>
        </authorList>
    </citation>
    <scope>NUCLEOTIDE SEQUENCE</scope>
    <source>
        <strain evidence="1">CP14</strain>
    </source>
</reference>
<name>A0ACC2HWV9_9PEZI</name>
<gene>
    <name evidence="1" type="ORF">ONZ43_g6760</name>
</gene>
<dbReference type="Proteomes" id="UP001153334">
    <property type="component" value="Unassembled WGS sequence"/>
</dbReference>
<dbReference type="EMBL" id="JAPESX010002554">
    <property type="protein sequence ID" value="KAJ8107345.1"/>
    <property type="molecule type" value="Genomic_DNA"/>
</dbReference>
<organism evidence="1 2">
    <name type="scientific">Nemania bipapillata</name>
    <dbReference type="NCBI Taxonomy" id="110536"/>
    <lineage>
        <taxon>Eukaryota</taxon>
        <taxon>Fungi</taxon>
        <taxon>Dikarya</taxon>
        <taxon>Ascomycota</taxon>
        <taxon>Pezizomycotina</taxon>
        <taxon>Sordariomycetes</taxon>
        <taxon>Xylariomycetidae</taxon>
        <taxon>Xylariales</taxon>
        <taxon>Xylariaceae</taxon>
        <taxon>Nemania</taxon>
    </lineage>
</organism>
<sequence length="330" mass="36954">MHTGQKITEEGVKDLIAKVSEIKRSMVEEHAINASARIQFRQSLTDIQLGQVISFLSKTTTLDATESLQTSTFLRNKRRSFTCAARGPRFWLRSEMETWNRTQHSSLIMIVGTRKVRFHIRDFCTDSILSLRESRIPVIWALKAMDFSPQSGEAEGFRKQNEITTIEILKCLVTQAIQLNMSLHTDAALAPRVDAYHAARTEGEWLDIFASVVQGFPKLYIFVDLELLRPESMPQSDEFCWPAATQKVLDELSRRGCSSIVKIALVSYGSRVLQRTAMGGEGVGAILRVGRAGPGGVRPQRQSTSAPRRGRVGGTPSYSRKIVSSLRQRV</sequence>
<keyword evidence="2" id="KW-1185">Reference proteome</keyword>
<comment type="caution">
    <text evidence="1">The sequence shown here is derived from an EMBL/GenBank/DDBJ whole genome shotgun (WGS) entry which is preliminary data.</text>
</comment>
<evidence type="ECO:0000313" key="2">
    <source>
        <dbReference type="Proteomes" id="UP001153334"/>
    </source>
</evidence>
<protein>
    <submittedName>
        <fullName evidence="1">Uncharacterized protein</fullName>
    </submittedName>
</protein>
<evidence type="ECO:0000313" key="1">
    <source>
        <dbReference type="EMBL" id="KAJ8107345.1"/>
    </source>
</evidence>
<proteinExistence type="predicted"/>
<accession>A0ACC2HWV9</accession>